<sequence length="339" mass="37627">MMEAEWDALRVLGAVTALFLLLWATWAVGSTVYVHLLPQARRSNHWLRAHGAWAGKEEGLCTKQVEAGQQEYGQMTVVTGATSGIGKAYARELARRGLNVVLISRDLSKLKHEAREIERLYGKSTRVIQVDFTGGLEIYETIEAGLKDLEIGVLVNNVGQKYTTHLSRLLDCEEDVGKKLQDIINCNMLSVAQMTRILLPRMVSRGKGIIINISSVADRKPYPYLAVYAATKAFVRSFSVAVGTEYRSKGVIVQTVSPFLVETNMTYPLRKGLLVVSAEDFARQALDTLGLTSETTGCLSHAIQDFLLTMLLPSWFFMSPRGFTLLESLNVAGFFSERI</sequence>
<proteinExistence type="predicted"/>
<name>A0AC11B1I9_SHEEP</name>
<reference evidence="1" key="3">
    <citation type="submission" date="2025-09" db="UniProtKB">
        <authorList>
            <consortium name="Ensembl"/>
        </authorList>
    </citation>
    <scope>IDENTIFICATION</scope>
</reference>
<organism evidence="1">
    <name type="scientific">Ovis aries</name>
    <name type="common">Sheep</name>
    <dbReference type="NCBI Taxonomy" id="9940"/>
    <lineage>
        <taxon>Eukaryota</taxon>
        <taxon>Metazoa</taxon>
        <taxon>Chordata</taxon>
        <taxon>Craniata</taxon>
        <taxon>Vertebrata</taxon>
        <taxon>Euteleostomi</taxon>
        <taxon>Mammalia</taxon>
        <taxon>Eutheria</taxon>
        <taxon>Laurasiatheria</taxon>
        <taxon>Artiodactyla</taxon>
        <taxon>Ruminantia</taxon>
        <taxon>Pecora</taxon>
        <taxon>Bovidae</taxon>
        <taxon>Caprinae</taxon>
        <taxon>Ovis</taxon>
    </lineage>
</organism>
<reference evidence="1" key="2">
    <citation type="submission" date="2025-08" db="UniProtKB">
        <authorList>
            <consortium name="Ensembl"/>
        </authorList>
    </citation>
    <scope>IDENTIFICATION</scope>
</reference>
<protein>
    <submittedName>
        <fullName evidence="1">Uncharacterized protein</fullName>
    </submittedName>
</protein>
<evidence type="ECO:0000313" key="1">
    <source>
        <dbReference type="Ensembl" id="ENSOARP00020007913.2"/>
    </source>
</evidence>
<gene>
    <name evidence="1" type="primary">LOC101112590</name>
</gene>
<accession>A0AC11B1I9</accession>
<reference evidence="1" key="1">
    <citation type="submission" date="2020-11" db="EMBL/GenBank/DDBJ databases">
        <authorList>
            <person name="Davenport K.M."/>
            <person name="Bickhart D.M."/>
            <person name="Smith T.P.L."/>
            <person name="Murdoch B.M."/>
            <person name="Rosen B.D."/>
        </authorList>
    </citation>
    <scope>NUCLEOTIDE SEQUENCE [LARGE SCALE GENOMIC DNA]</scope>
    <source>
        <strain evidence="1">OAR_USU_Benz2616</strain>
    </source>
</reference>
<dbReference type="Ensembl" id="ENSOART00020009571.2">
    <property type="protein sequence ID" value="ENSOARP00020007913.2"/>
    <property type="gene ID" value="ENSOARG00020006186.2"/>
</dbReference>